<organism evidence="10 11">
    <name type="scientific">Candidatus Bilophila faecipullorum</name>
    <dbReference type="NCBI Taxonomy" id="2838482"/>
    <lineage>
        <taxon>Bacteria</taxon>
        <taxon>Pseudomonadati</taxon>
        <taxon>Thermodesulfobacteriota</taxon>
        <taxon>Desulfovibrionia</taxon>
        <taxon>Desulfovibrionales</taxon>
        <taxon>Desulfovibrionaceae</taxon>
        <taxon>Bilophila</taxon>
    </lineage>
</organism>
<comment type="caution">
    <text evidence="10">The sequence shown here is derived from an EMBL/GenBank/DDBJ whole genome shotgun (WGS) entry which is preliminary data.</text>
</comment>
<evidence type="ECO:0000256" key="2">
    <source>
        <dbReference type="ARBA" id="ARBA00009477"/>
    </source>
</evidence>
<evidence type="ECO:0000259" key="8">
    <source>
        <dbReference type="Pfam" id="PF25917"/>
    </source>
</evidence>
<dbReference type="Pfam" id="PF25967">
    <property type="entry name" value="RND-MFP_C"/>
    <property type="match status" value="1"/>
</dbReference>
<dbReference type="AlphaFoldDB" id="A0A9D1U828"/>
<dbReference type="Gene3D" id="2.40.420.20">
    <property type="match status" value="1"/>
</dbReference>
<reference evidence="10" key="1">
    <citation type="journal article" date="2021" name="PeerJ">
        <title>Extensive microbial diversity within the chicken gut microbiome revealed by metagenomics and culture.</title>
        <authorList>
            <person name="Gilroy R."/>
            <person name="Ravi A."/>
            <person name="Getino M."/>
            <person name="Pursley I."/>
            <person name="Horton D.L."/>
            <person name="Alikhan N.F."/>
            <person name="Baker D."/>
            <person name="Gharbi K."/>
            <person name="Hall N."/>
            <person name="Watson M."/>
            <person name="Adriaenssens E.M."/>
            <person name="Foster-Nyarko E."/>
            <person name="Jarju S."/>
            <person name="Secka A."/>
            <person name="Antonio M."/>
            <person name="Oren A."/>
            <person name="Chaudhuri R.R."/>
            <person name="La Ragione R."/>
            <person name="Hildebrand F."/>
            <person name="Pallen M.J."/>
        </authorList>
    </citation>
    <scope>NUCLEOTIDE SEQUENCE</scope>
    <source>
        <strain evidence="10">ChiSxjej5B17-1746</strain>
    </source>
</reference>
<evidence type="ECO:0000256" key="1">
    <source>
        <dbReference type="ARBA" id="ARBA00004196"/>
    </source>
</evidence>
<keyword evidence="4 5" id="KW-0175">Coiled coil</keyword>
<evidence type="ECO:0000313" key="10">
    <source>
        <dbReference type="EMBL" id="HIW78179.1"/>
    </source>
</evidence>
<proteinExistence type="inferred from homology"/>
<evidence type="ECO:0000313" key="11">
    <source>
        <dbReference type="Proteomes" id="UP000824264"/>
    </source>
</evidence>
<feature type="signal peptide" evidence="6">
    <location>
        <begin position="1"/>
        <end position="18"/>
    </location>
</feature>
<dbReference type="Gene3D" id="2.40.50.100">
    <property type="match status" value="1"/>
</dbReference>
<dbReference type="PANTHER" id="PTHR30469:SF33">
    <property type="entry name" value="SLR1207 PROTEIN"/>
    <property type="match status" value="1"/>
</dbReference>
<evidence type="ECO:0000256" key="6">
    <source>
        <dbReference type="SAM" id="SignalP"/>
    </source>
</evidence>
<reference evidence="10" key="2">
    <citation type="submission" date="2021-04" db="EMBL/GenBank/DDBJ databases">
        <authorList>
            <person name="Gilroy R."/>
        </authorList>
    </citation>
    <scope>NUCLEOTIDE SEQUENCE</scope>
    <source>
        <strain evidence="10">ChiSxjej5B17-1746</strain>
    </source>
</reference>
<feature type="chain" id="PRO_5038525576" evidence="6">
    <location>
        <begin position="19"/>
        <end position="402"/>
    </location>
</feature>
<name>A0A9D1U828_9BACT</name>
<dbReference type="GO" id="GO:1990195">
    <property type="term" value="C:macrolide transmembrane transporter complex"/>
    <property type="evidence" value="ECO:0007669"/>
    <property type="project" value="InterPro"/>
</dbReference>
<evidence type="ECO:0000256" key="3">
    <source>
        <dbReference type="ARBA" id="ARBA00022448"/>
    </source>
</evidence>
<dbReference type="Proteomes" id="UP000824264">
    <property type="component" value="Unassembled WGS sequence"/>
</dbReference>
<feature type="coiled-coil region" evidence="5">
    <location>
        <begin position="136"/>
        <end position="163"/>
    </location>
</feature>
<dbReference type="Pfam" id="PF25917">
    <property type="entry name" value="BSH_RND"/>
    <property type="match status" value="1"/>
</dbReference>
<dbReference type="GO" id="GO:0019898">
    <property type="term" value="C:extrinsic component of membrane"/>
    <property type="evidence" value="ECO:0007669"/>
    <property type="project" value="InterPro"/>
</dbReference>
<dbReference type="InterPro" id="IPR030190">
    <property type="entry name" value="MacA_alpha-hairpin_sf"/>
</dbReference>
<protein>
    <submittedName>
        <fullName evidence="10">Efflux RND transporter periplasmic adaptor subunit</fullName>
    </submittedName>
</protein>
<accession>A0A9D1U828</accession>
<dbReference type="InterPro" id="IPR058627">
    <property type="entry name" value="MdtA-like_C"/>
</dbReference>
<evidence type="ECO:0000256" key="4">
    <source>
        <dbReference type="ARBA" id="ARBA00023054"/>
    </source>
</evidence>
<evidence type="ECO:0000259" key="7">
    <source>
        <dbReference type="Pfam" id="PF25876"/>
    </source>
</evidence>
<sequence length="402" mass="42860">MKKKLLLIIALAAVAAAAAFFLLRADKGDGIAYLTEPIITGDLTKSVNAAGEVGAVQLVSVGAQVSGQIMKLHVKLGQNVKKGDLIAQIDSVPQLNQLESDKAKLQSYESQLAAKKVALKIAKIKYERELQLKNRNASSKESYEDAENAYALAKAEVTEIESLIRQTRIAVNTDEVNLGYTRITAPLNGTVVSVPVDEGQTVNANQTTPTIVQIADLNQMEIKIEISEGDITAVKPGMPISYTILSEPETVYHATLTSIDPGLTTLTDGSYKTTSSTGVSSSSSSSSSNNAVYYYGKALIDNNGGPLRIGMTTQNVITVASVKNALLAPVVAVTSRDGKKYVRLLGPDGRPEEREVTTGLADGIHIQILSGLKAGDRVITAQLTQQEMDAETSKRRHPGPRA</sequence>
<dbReference type="EMBL" id="DXGI01000121">
    <property type="protein sequence ID" value="HIW78179.1"/>
    <property type="molecule type" value="Genomic_DNA"/>
</dbReference>
<feature type="domain" description="Multidrug resistance protein MdtA-like C-terminal permuted SH3" evidence="9">
    <location>
        <begin position="324"/>
        <end position="383"/>
    </location>
</feature>
<dbReference type="InterPro" id="IPR058624">
    <property type="entry name" value="MdtA-like_HH"/>
</dbReference>
<evidence type="ECO:0000259" key="9">
    <source>
        <dbReference type="Pfam" id="PF25967"/>
    </source>
</evidence>
<feature type="domain" description="Multidrug resistance protein MdtA-like alpha-helical hairpin" evidence="7">
    <location>
        <begin position="105"/>
        <end position="181"/>
    </location>
</feature>
<keyword evidence="6" id="KW-0732">Signal</keyword>
<dbReference type="InterPro" id="IPR058625">
    <property type="entry name" value="MdtA-like_BSH"/>
</dbReference>
<dbReference type="Gene3D" id="2.40.30.170">
    <property type="match status" value="1"/>
</dbReference>
<dbReference type="GO" id="GO:1990961">
    <property type="term" value="P:xenobiotic detoxification by transmembrane export across the plasma membrane"/>
    <property type="evidence" value="ECO:0007669"/>
    <property type="project" value="InterPro"/>
</dbReference>
<feature type="domain" description="Multidrug resistance protein MdtA-like barrel-sandwich hybrid" evidence="8">
    <location>
        <begin position="59"/>
        <end position="212"/>
    </location>
</feature>
<keyword evidence="3" id="KW-0813">Transport</keyword>
<dbReference type="NCBIfam" id="TIGR01730">
    <property type="entry name" value="RND_mfp"/>
    <property type="match status" value="1"/>
</dbReference>
<dbReference type="GO" id="GO:1990281">
    <property type="term" value="C:efflux pump complex"/>
    <property type="evidence" value="ECO:0007669"/>
    <property type="project" value="TreeGrafter"/>
</dbReference>
<dbReference type="InterPro" id="IPR006143">
    <property type="entry name" value="RND_pump_MFP"/>
</dbReference>
<gene>
    <name evidence="10" type="ORF">H9874_03430</name>
</gene>
<evidence type="ECO:0000256" key="5">
    <source>
        <dbReference type="SAM" id="Coils"/>
    </source>
</evidence>
<dbReference type="Gene3D" id="6.10.140.1990">
    <property type="match status" value="1"/>
</dbReference>
<dbReference type="SUPFAM" id="SSF111369">
    <property type="entry name" value="HlyD-like secretion proteins"/>
    <property type="match status" value="1"/>
</dbReference>
<comment type="subcellular location">
    <subcellularLocation>
        <location evidence="1">Cell envelope</location>
    </subcellularLocation>
</comment>
<dbReference type="GO" id="GO:0015562">
    <property type="term" value="F:efflux transmembrane transporter activity"/>
    <property type="evidence" value="ECO:0007669"/>
    <property type="project" value="TreeGrafter"/>
</dbReference>
<dbReference type="PANTHER" id="PTHR30469">
    <property type="entry name" value="MULTIDRUG RESISTANCE PROTEIN MDTA"/>
    <property type="match status" value="1"/>
</dbReference>
<comment type="similarity">
    <text evidence="2">Belongs to the membrane fusion protein (MFP) (TC 8.A.1) family.</text>
</comment>
<dbReference type="Pfam" id="PF25876">
    <property type="entry name" value="HH_MFP_RND"/>
    <property type="match status" value="1"/>
</dbReference>
<dbReference type="GO" id="GO:0030313">
    <property type="term" value="C:cell envelope"/>
    <property type="evidence" value="ECO:0007669"/>
    <property type="project" value="UniProtKB-SubCell"/>
</dbReference>